<evidence type="ECO:0000256" key="4">
    <source>
        <dbReference type="ARBA" id="ARBA00023125"/>
    </source>
</evidence>
<keyword evidence="9" id="KW-1185">Reference proteome</keyword>
<dbReference type="PANTHER" id="PTHR43133">
    <property type="entry name" value="RNA POLYMERASE ECF-TYPE SIGMA FACTO"/>
    <property type="match status" value="1"/>
</dbReference>
<keyword evidence="3" id="KW-0731">Sigma factor</keyword>
<evidence type="ECO:0000256" key="3">
    <source>
        <dbReference type="ARBA" id="ARBA00023082"/>
    </source>
</evidence>
<dbReference type="Pfam" id="PF08281">
    <property type="entry name" value="Sigma70_r4_2"/>
    <property type="match status" value="1"/>
</dbReference>
<dbReference type="Gene3D" id="1.10.10.10">
    <property type="entry name" value="Winged helix-like DNA-binding domain superfamily/Winged helix DNA-binding domain"/>
    <property type="match status" value="1"/>
</dbReference>
<evidence type="ECO:0000259" key="7">
    <source>
        <dbReference type="Pfam" id="PF08281"/>
    </source>
</evidence>
<comment type="similarity">
    <text evidence="1">Belongs to the sigma-70 factor family. ECF subfamily.</text>
</comment>
<dbReference type="InterPro" id="IPR013325">
    <property type="entry name" value="RNA_pol_sigma_r2"/>
</dbReference>
<feature type="domain" description="RNA polymerase sigma-70 region 2" evidence="6">
    <location>
        <begin position="24"/>
        <end position="93"/>
    </location>
</feature>
<dbReference type="EMBL" id="JBCITM010000006">
    <property type="protein sequence ID" value="MEN1760250.1"/>
    <property type="molecule type" value="Genomic_DNA"/>
</dbReference>
<name>A0ABU9VSX7_9CLOT</name>
<keyword evidence="2" id="KW-0805">Transcription regulation</keyword>
<evidence type="ECO:0000313" key="8">
    <source>
        <dbReference type="EMBL" id="MEN1760250.1"/>
    </source>
</evidence>
<evidence type="ECO:0000256" key="2">
    <source>
        <dbReference type="ARBA" id="ARBA00023015"/>
    </source>
</evidence>
<evidence type="ECO:0000256" key="5">
    <source>
        <dbReference type="ARBA" id="ARBA00023163"/>
    </source>
</evidence>
<dbReference type="InterPro" id="IPR007627">
    <property type="entry name" value="RNA_pol_sigma70_r2"/>
</dbReference>
<comment type="caution">
    <text evidence="8">The sequence shown here is derived from an EMBL/GenBank/DDBJ whole genome shotgun (WGS) entry which is preliminary data.</text>
</comment>
<keyword evidence="5" id="KW-0804">Transcription</keyword>
<accession>A0ABU9VSX7</accession>
<dbReference type="InterPro" id="IPR036388">
    <property type="entry name" value="WH-like_DNA-bd_sf"/>
</dbReference>
<evidence type="ECO:0000259" key="6">
    <source>
        <dbReference type="Pfam" id="PF04542"/>
    </source>
</evidence>
<gene>
    <name evidence="8" type="ORF">AAIG11_07190</name>
</gene>
<dbReference type="SUPFAM" id="SSF88659">
    <property type="entry name" value="Sigma3 and sigma4 domains of RNA polymerase sigma factors"/>
    <property type="match status" value="1"/>
</dbReference>
<dbReference type="Proteomes" id="UP001407405">
    <property type="component" value="Unassembled WGS sequence"/>
</dbReference>
<dbReference type="InterPro" id="IPR014284">
    <property type="entry name" value="RNA_pol_sigma-70_dom"/>
</dbReference>
<proteinExistence type="inferred from homology"/>
<dbReference type="InterPro" id="IPR013249">
    <property type="entry name" value="RNA_pol_sigma70_r4_t2"/>
</dbReference>
<dbReference type="InterPro" id="IPR039425">
    <property type="entry name" value="RNA_pol_sigma-70-like"/>
</dbReference>
<dbReference type="PANTHER" id="PTHR43133:SF8">
    <property type="entry name" value="RNA POLYMERASE SIGMA FACTOR HI_1459-RELATED"/>
    <property type="match status" value="1"/>
</dbReference>
<dbReference type="InterPro" id="IPR013324">
    <property type="entry name" value="RNA_pol_sigma_r3/r4-like"/>
</dbReference>
<feature type="domain" description="RNA polymerase sigma factor 70 region 4 type 2" evidence="7">
    <location>
        <begin position="122"/>
        <end position="172"/>
    </location>
</feature>
<organism evidence="8 9">
    <name type="scientific">Anoxynatronum sibiricum</name>
    <dbReference type="NCBI Taxonomy" id="210623"/>
    <lineage>
        <taxon>Bacteria</taxon>
        <taxon>Bacillati</taxon>
        <taxon>Bacillota</taxon>
        <taxon>Clostridia</taxon>
        <taxon>Eubacteriales</taxon>
        <taxon>Clostridiaceae</taxon>
        <taxon>Anoxynatronum</taxon>
    </lineage>
</organism>
<dbReference type="RefSeq" id="WP_343185573.1">
    <property type="nucleotide sequence ID" value="NZ_JBCITM010000006.1"/>
</dbReference>
<evidence type="ECO:0000313" key="9">
    <source>
        <dbReference type="Proteomes" id="UP001407405"/>
    </source>
</evidence>
<protein>
    <submittedName>
        <fullName evidence="8">Sigma-70 family RNA polymerase sigma factor</fullName>
    </submittedName>
</protein>
<dbReference type="NCBIfam" id="TIGR02937">
    <property type="entry name" value="sigma70-ECF"/>
    <property type="match status" value="1"/>
</dbReference>
<dbReference type="Gene3D" id="1.10.1740.10">
    <property type="match status" value="1"/>
</dbReference>
<sequence>MTFSENELISELKKRNLNAYETLMATYTKPVYYVIYRILNIGNSKEDIEECVSDVFLDVWLKIDEFDNTKGTFKTWVLILAKYKALTYKRKLKKNQVEQIDDYQLEESVATESQVIDRETQQKLLATIESFNDIDRELFIRRYYFNEKIEDMMRIFGLSRSAVDNRLLRGRKVIKEALFHD</sequence>
<dbReference type="SUPFAM" id="SSF88946">
    <property type="entry name" value="Sigma2 domain of RNA polymerase sigma factors"/>
    <property type="match status" value="1"/>
</dbReference>
<evidence type="ECO:0000256" key="1">
    <source>
        <dbReference type="ARBA" id="ARBA00010641"/>
    </source>
</evidence>
<dbReference type="Pfam" id="PF04542">
    <property type="entry name" value="Sigma70_r2"/>
    <property type="match status" value="1"/>
</dbReference>
<reference evidence="8 9" key="1">
    <citation type="submission" date="2024-04" db="EMBL/GenBank/DDBJ databases">
        <title>Genome sequencing and metabolic network reconstruction of aminoacids and betaine degradation by Anoxynatronum sibiricum.</title>
        <authorList>
            <person name="Detkova E.N."/>
            <person name="Boltjanskaja Y.V."/>
            <person name="Mardanov A.V."/>
            <person name="Kevbrin V."/>
        </authorList>
    </citation>
    <scope>NUCLEOTIDE SEQUENCE [LARGE SCALE GENOMIC DNA]</scope>
    <source>
        <strain evidence="8 9">Z-7981</strain>
    </source>
</reference>
<keyword evidence="4" id="KW-0238">DNA-binding</keyword>